<dbReference type="PROSITE" id="PS51787">
    <property type="entry name" value="LON_N"/>
    <property type="match status" value="1"/>
</dbReference>
<dbReference type="SUPFAM" id="SSF88697">
    <property type="entry name" value="PUA domain-like"/>
    <property type="match status" value="1"/>
</dbReference>
<dbReference type="Gene3D" id="2.30.130.40">
    <property type="entry name" value="LON domain-like"/>
    <property type="match status" value="1"/>
</dbReference>
<protein>
    <submittedName>
        <fullName evidence="2">Uncharacterized protein, similar to the N-terminal domain of Lon protease</fullName>
    </submittedName>
</protein>
<sequence>MAEPLPLFPLGTVLFPGMLLPLHVFEERYRALMRDRQESDPIFGVVLTRQGREVADTPEIYRVGTAATLVAAGRYPDGRYDLVVRGGGRFRVLAEDWGASYLVAEVEWLGEPAGASPESDELAGLLSEVTRLFERFLDAFELATSTDLPREDLPTGPNDLAYALCARLPLDTWERQRLLEATSDRDRLVDLATILRRERDLLVTTGVGGATVAHPGAHFTAN</sequence>
<dbReference type="PANTHER" id="PTHR46732:SF8">
    <property type="entry name" value="ATP-DEPENDENT PROTEASE LA (LON) DOMAIN PROTEIN"/>
    <property type="match status" value="1"/>
</dbReference>
<dbReference type="InterPro" id="IPR003111">
    <property type="entry name" value="Lon_prtase_N"/>
</dbReference>
<name>A0A6J4TXH3_9BACT</name>
<evidence type="ECO:0000313" key="2">
    <source>
        <dbReference type="EMBL" id="CAA9534805.1"/>
    </source>
</evidence>
<organism evidence="2">
    <name type="scientific">uncultured Thermomicrobiales bacterium</name>
    <dbReference type="NCBI Taxonomy" id="1645740"/>
    <lineage>
        <taxon>Bacteria</taxon>
        <taxon>Pseudomonadati</taxon>
        <taxon>Thermomicrobiota</taxon>
        <taxon>Thermomicrobia</taxon>
        <taxon>Thermomicrobiales</taxon>
        <taxon>environmental samples</taxon>
    </lineage>
</organism>
<dbReference type="EMBL" id="CADCWF010000008">
    <property type="protein sequence ID" value="CAA9534805.1"/>
    <property type="molecule type" value="Genomic_DNA"/>
</dbReference>
<dbReference type="GO" id="GO:0006508">
    <property type="term" value="P:proteolysis"/>
    <property type="evidence" value="ECO:0007669"/>
    <property type="project" value="UniProtKB-KW"/>
</dbReference>
<evidence type="ECO:0000259" key="1">
    <source>
        <dbReference type="PROSITE" id="PS51787"/>
    </source>
</evidence>
<dbReference type="SMART" id="SM00464">
    <property type="entry name" value="LON"/>
    <property type="match status" value="1"/>
</dbReference>
<dbReference type="Pfam" id="PF02190">
    <property type="entry name" value="LON_substr_bdg"/>
    <property type="match status" value="1"/>
</dbReference>
<dbReference type="GO" id="GO:0008233">
    <property type="term" value="F:peptidase activity"/>
    <property type="evidence" value="ECO:0007669"/>
    <property type="project" value="UniProtKB-KW"/>
</dbReference>
<dbReference type="InterPro" id="IPR046336">
    <property type="entry name" value="Lon_prtase_N_sf"/>
</dbReference>
<keyword evidence="2" id="KW-0378">Hydrolase</keyword>
<dbReference type="PANTHER" id="PTHR46732">
    <property type="entry name" value="ATP-DEPENDENT PROTEASE LA (LON) DOMAIN PROTEIN"/>
    <property type="match status" value="1"/>
</dbReference>
<feature type="domain" description="Lon N-terminal" evidence="1">
    <location>
        <begin position="1"/>
        <end position="199"/>
    </location>
</feature>
<dbReference type="Gene3D" id="1.20.58.1480">
    <property type="match status" value="1"/>
</dbReference>
<keyword evidence="2" id="KW-0645">Protease</keyword>
<reference evidence="2" key="1">
    <citation type="submission" date="2020-02" db="EMBL/GenBank/DDBJ databases">
        <authorList>
            <person name="Meier V. D."/>
        </authorList>
    </citation>
    <scope>NUCLEOTIDE SEQUENCE</scope>
    <source>
        <strain evidence="2">AVDCRST_MAG59</strain>
    </source>
</reference>
<dbReference type="InterPro" id="IPR015947">
    <property type="entry name" value="PUA-like_sf"/>
</dbReference>
<gene>
    <name evidence="2" type="ORF">AVDCRST_MAG59-221</name>
</gene>
<dbReference type="AlphaFoldDB" id="A0A6J4TXH3"/>
<accession>A0A6J4TXH3</accession>
<proteinExistence type="predicted"/>